<comment type="caution">
    <text evidence="1">The sequence shown here is derived from an EMBL/GenBank/DDBJ whole genome shotgun (WGS) entry which is preliminary data.</text>
</comment>
<accession>A0A9P7ECB5</accession>
<evidence type="ECO:0000313" key="2">
    <source>
        <dbReference type="Proteomes" id="UP000807769"/>
    </source>
</evidence>
<gene>
    <name evidence="1" type="ORF">BJ212DRAFT_1587264</name>
</gene>
<organism evidence="1 2">
    <name type="scientific">Suillus subaureus</name>
    <dbReference type="NCBI Taxonomy" id="48587"/>
    <lineage>
        <taxon>Eukaryota</taxon>
        <taxon>Fungi</taxon>
        <taxon>Dikarya</taxon>
        <taxon>Basidiomycota</taxon>
        <taxon>Agaricomycotina</taxon>
        <taxon>Agaricomycetes</taxon>
        <taxon>Agaricomycetidae</taxon>
        <taxon>Boletales</taxon>
        <taxon>Suillineae</taxon>
        <taxon>Suillaceae</taxon>
        <taxon>Suillus</taxon>
    </lineage>
</organism>
<protein>
    <submittedName>
        <fullName evidence="1">Uncharacterized protein</fullName>
    </submittedName>
</protein>
<dbReference type="OrthoDB" id="2662396at2759"/>
<dbReference type="EMBL" id="JABBWG010000013">
    <property type="protein sequence ID" value="KAG1817696.1"/>
    <property type="molecule type" value="Genomic_DNA"/>
</dbReference>
<dbReference type="Proteomes" id="UP000807769">
    <property type="component" value="Unassembled WGS sequence"/>
</dbReference>
<reference evidence="1" key="1">
    <citation type="journal article" date="2020" name="New Phytol.">
        <title>Comparative genomics reveals dynamic genome evolution in host specialist ectomycorrhizal fungi.</title>
        <authorList>
            <person name="Lofgren L.A."/>
            <person name="Nguyen N.H."/>
            <person name="Vilgalys R."/>
            <person name="Ruytinx J."/>
            <person name="Liao H.L."/>
            <person name="Branco S."/>
            <person name="Kuo A."/>
            <person name="LaButti K."/>
            <person name="Lipzen A."/>
            <person name="Andreopoulos W."/>
            <person name="Pangilinan J."/>
            <person name="Riley R."/>
            <person name="Hundley H."/>
            <person name="Na H."/>
            <person name="Barry K."/>
            <person name="Grigoriev I.V."/>
            <person name="Stajich J.E."/>
            <person name="Kennedy P.G."/>
        </authorList>
    </citation>
    <scope>NUCLEOTIDE SEQUENCE</scope>
    <source>
        <strain evidence="1">MN1</strain>
    </source>
</reference>
<keyword evidence="2" id="KW-1185">Reference proteome</keyword>
<proteinExistence type="predicted"/>
<dbReference type="AlphaFoldDB" id="A0A9P7ECB5"/>
<evidence type="ECO:0000313" key="1">
    <source>
        <dbReference type="EMBL" id="KAG1817696.1"/>
    </source>
</evidence>
<dbReference type="GeneID" id="64636418"/>
<sequence>MSVHGIIRNVKWPELVLTPKDGGLIGEKYGGTATQRWGGKYKWDQKTQGYLWTVKNDGSGDYLAWNASSDTKAVMSPNEHWWKIVFQGGHVGFQVPHTAQSPTAFRTLQLEADKSVILKNQEGDLIDAQLWESVSAASRNHREYGPYAASCPSLNRWTMAVPWAAGTHPYSNIEPQVTVDDACLISIREKSRGETTTTTTIKTDDVSENVEGRPVLPWDIIQKPSSYAR</sequence>
<name>A0A9P7ECB5_9AGAM</name>
<dbReference type="RefSeq" id="XP_041193938.1">
    <property type="nucleotide sequence ID" value="XM_041342402.1"/>
</dbReference>